<dbReference type="AlphaFoldDB" id="A0A7E6EZX8"/>
<sequence>MTEENGLCFALPNSLFCISAIKKASLHIMATMFQPVQASRRNDLHLTSTGIATRYHPGIYFPDTNFQASITNPLPPGLMLPDMIIRSNTHPTTTGIVHNEKFISQDYLHPAYLRAPSLNNTKFIKDLSEKLGAGGWRRPLTMKYEMSETQEEFSNPDGIRYSYAFDDIFKKRPFLLHDHLTYGPSRIGHPAGLEQKSLYEFIPQDKGVFNLLSPNATTYQMTHHAFKPDTLKRNKNTTDMFYPHNSLCPKTPADDNSLKLVYKKPPMQDVALFKNRTSIPRLPKYITTVPHKGHLSEYQGLYERPSHLNQKYIYYTTVETPYTLPKASLSSLMAVPKFYNTEYQTVGSEVPIPV</sequence>
<proteinExistence type="predicted"/>
<dbReference type="RefSeq" id="XP_036360964.1">
    <property type="nucleotide sequence ID" value="XM_036505071.1"/>
</dbReference>
<keyword evidence="1" id="KW-1185">Reference proteome</keyword>
<evidence type="ECO:0000313" key="2">
    <source>
        <dbReference type="RefSeq" id="XP_036360964.1"/>
    </source>
</evidence>
<organism evidence="1 2">
    <name type="scientific">Octopus sinensis</name>
    <name type="common">East Asian common octopus</name>
    <dbReference type="NCBI Taxonomy" id="2607531"/>
    <lineage>
        <taxon>Eukaryota</taxon>
        <taxon>Metazoa</taxon>
        <taxon>Spiralia</taxon>
        <taxon>Lophotrochozoa</taxon>
        <taxon>Mollusca</taxon>
        <taxon>Cephalopoda</taxon>
        <taxon>Coleoidea</taxon>
        <taxon>Octopodiformes</taxon>
        <taxon>Octopoda</taxon>
        <taxon>Incirrata</taxon>
        <taxon>Octopodidae</taxon>
        <taxon>Octopus</taxon>
    </lineage>
</organism>
<dbReference type="PANTHER" id="PTHR37404">
    <property type="entry name" value="HCG1796489"/>
    <property type="match status" value="1"/>
</dbReference>
<evidence type="ECO:0000313" key="1">
    <source>
        <dbReference type="Proteomes" id="UP000515154"/>
    </source>
</evidence>
<dbReference type="InterPro" id="IPR053347">
    <property type="entry name" value="Axonemal_MT_stabilizer"/>
</dbReference>
<gene>
    <name evidence="2" type="primary">LOC115213772</name>
</gene>
<name>A0A7E6EZX8_9MOLL</name>
<reference evidence="2" key="1">
    <citation type="submission" date="2025-08" db="UniProtKB">
        <authorList>
            <consortium name="RefSeq"/>
        </authorList>
    </citation>
    <scope>IDENTIFICATION</scope>
</reference>
<dbReference type="PANTHER" id="PTHR37404:SF1">
    <property type="entry name" value="HCG1796489"/>
    <property type="match status" value="1"/>
</dbReference>
<protein>
    <submittedName>
        <fullName evidence="2">Uncharacterized protein LOC115213772 isoform X1</fullName>
    </submittedName>
</protein>
<dbReference type="Proteomes" id="UP000515154">
    <property type="component" value="Linkage group LG7"/>
</dbReference>
<accession>A0A7E6EZX8</accession>